<keyword evidence="3" id="KW-0479">Metal-binding</keyword>
<evidence type="ECO:0000259" key="8">
    <source>
        <dbReference type="PROSITE" id="PS50222"/>
    </source>
</evidence>
<keyword evidence="10" id="KW-1185">Reference proteome</keyword>
<keyword evidence="6" id="KW-0449">Lipoprotein</keyword>
<feature type="domain" description="EF-hand" evidence="8">
    <location>
        <begin position="208"/>
        <end position="243"/>
    </location>
</feature>
<comment type="similarity">
    <text evidence="1">Belongs to the recoverin family.</text>
</comment>
<dbReference type="Pfam" id="PF13499">
    <property type="entry name" value="EF-hand_7"/>
    <property type="match status" value="1"/>
</dbReference>
<dbReference type="PRINTS" id="PR00450">
    <property type="entry name" value="RECOVERIN"/>
</dbReference>
<protein>
    <recommendedName>
        <fullName evidence="8">EF-hand domain-containing protein</fullName>
    </recommendedName>
</protein>
<dbReference type="EMBL" id="CDMY01000343">
    <property type="protein sequence ID" value="CEM03534.1"/>
    <property type="molecule type" value="Genomic_DNA"/>
</dbReference>
<keyword evidence="2" id="KW-0519">Myristate</keyword>
<dbReference type="Gene3D" id="1.10.238.10">
    <property type="entry name" value="EF-hand"/>
    <property type="match status" value="1"/>
</dbReference>
<dbReference type="CDD" id="cd00051">
    <property type="entry name" value="EFh"/>
    <property type="match status" value="2"/>
</dbReference>
<name>A0A0G4EY29_VITBC</name>
<evidence type="ECO:0000256" key="2">
    <source>
        <dbReference type="ARBA" id="ARBA00022707"/>
    </source>
</evidence>
<evidence type="ECO:0000256" key="3">
    <source>
        <dbReference type="ARBA" id="ARBA00022723"/>
    </source>
</evidence>
<accession>A0A0G4EY29</accession>
<dbReference type="InterPro" id="IPR011992">
    <property type="entry name" value="EF-hand-dom_pair"/>
</dbReference>
<evidence type="ECO:0000256" key="6">
    <source>
        <dbReference type="ARBA" id="ARBA00023288"/>
    </source>
</evidence>
<gene>
    <name evidence="9" type="ORF">Vbra_5479</name>
</gene>
<keyword evidence="4" id="KW-0677">Repeat</keyword>
<proteinExistence type="inferred from homology"/>
<dbReference type="SMART" id="SM00054">
    <property type="entry name" value="EFh"/>
    <property type="match status" value="3"/>
</dbReference>
<evidence type="ECO:0000313" key="9">
    <source>
        <dbReference type="EMBL" id="CEM03534.1"/>
    </source>
</evidence>
<dbReference type="Proteomes" id="UP000041254">
    <property type="component" value="Unassembled WGS sequence"/>
</dbReference>
<dbReference type="PROSITE" id="PS50222">
    <property type="entry name" value="EF_HAND_2"/>
    <property type="match status" value="3"/>
</dbReference>
<dbReference type="Pfam" id="PF13833">
    <property type="entry name" value="EF-hand_8"/>
    <property type="match status" value="1"/>
</dbReference>
<feature type="region of interest" description="Disordered" evidence="7">
    <location>
        <begin position="1"/>
        <end position="32"/>
    </location>
</feature>
<evidence type="ECO:0000313" key="10">
    <source>
        <dbReference type="Proteomes" id="UP000041254"/>
    </source>
</evidence>
<feature type="domain" description="EF-hand" evidence="8">
    <location>
        <begin position="112"/>
        <end position="147"/>
    </location>
</feature>
<dbReference type="InterPro" id="IPR018247">
    <property type="entry name" value="EF_Hand_1_Ca_BS"/>
</dbReference>
<evidence type="ECO:0000256" key="1">
    <source>
        <dbReference type="ARBA" id="ARBA00006049"/>
    </source>
</evidence>
<dbReference type="PANTHER" id="PTHR23055">
    <property type="entry name" value="CALCIUM BINDING PROTEINS"/>
    <property type="match status" value="1"/>
</dbReference>
<dbReference type="OrthoDB" id="418096at2759"/>
<dbReference type="PROSITE" id="PS00018">
    <property type="entry name" value="EF_HAND_1"/>
    <property type="match status" value="2"/>
</dbReference>
<dbReference type="STRING" id="1169540.A0A0G4EY29"/>
<reference evidence="9 10" key="1">
    <citation type="submission" date="2014-11" db="EMBL/GenBank/DDBJ databases">
        <authorList>
            <person name="Zhu J."/>
            <person name="Qi W."/>
            <person name="Song R."/>
        </authorList>
    </citation>
    <scope>NUCLEOTIDE SEQUENCE [LARGE SCALE GENOMIC DNA]</scope>
</reference>
<dbReference type="InterPro" id="IPR028846">
    <property type="entry name" value="Recoverin"/>
</dbReference>
<dbReference type="PANTHER" id="PTHR23055:SF178">
    <property type="entry name" value="NEUROCALCIN HOMOLOG"/>
    <property type="match status" value="1"/>
</dbReference>
<keyword evidence="5" id="KW-0106">Calcium</keyword>
<dbReference type="InterPro" id="IPR002048">
    <property type="entry name" value="EF_hand_dom"/>
</dbReference>
<organism evidence="9 10">
    <name type="scientific">Vitrella brassicaformis (strain CCMP3155)</name>
    <dbReference type="NCBI Taxonomy" id="1169540"/>
    <lineage>
        <taxon>Eukaryota</taxon>
        <taxon>Sar</taxon>
        <taxon>Alveolata</taxon>
        <taxon>Colpodellida</taxon>
        <taxon>Vitrellaceae</taxon>
        <taxon>Vitrella</taxon>
    </lineage>
</organism>
<dbReference type="VEuPathDB" id="CryptoDB:Vbra_5479"/>
<dbReference type="AlphaFoldDB" id="A0A0G4EY29"/>
<dbReference type="InParanoid" id="A0A0G4EY29"/>
<dbReference type="GO" id="GO:0005509">
    <property type="term" value="F:calcium ion binding"/>
    <property type="evidence" value="ECO:0007669"/>
    <property type="project" value="InterPro"/>
</dbReference>
<evidence type="ECO:0000256" key="7">
    <source>
        <dbReference type="SAM" id="MobiDB-lite"/>
    </source>
</evidence>
<dbReference type="SUPFAM" id="SSF47473">
    <property type="entry name" value="EF-hand"/>
    <property type="match status" value="1"/>
</dbReference>
<dbReference type="PhylomeDB" id="A0A0G4EY29"/>
<sequence>MATEPTMSEIPMEAVDSSDPFYGGGGRSDDASLVQIDPEQQPDAEGKEDRVLSRVKNIRGRSRLDQIPVRAATRALQSAAEAAGGRLTEDAFRSAYLELLSQHTSSEHAKPPSEKIVKGLFGLFDKDGNGVVDMMEIVCGVALMAQGDDHDKLHAVFDAFDANKDGSISFDEMHRFLASVFRVVLTPSVKRVIESHAQLQNVQSADDLARETTEDAFRRAGVNRDGKLTIEEFKKWFYGPYAGPDETEIAGPLRALLK</sequence>
<evidence type="ECO:0000256" key="5">
    <source>
        <dbReference type="ARBA" id="ARBA00022837"/>
    </source>
</evidence>
<evidence type="ECO:0000256" key="4">
    <source>
        <dbReference type="ARBA" id="ARBA00022737"/>
    </source>
</evidence>
<feature type="domain" description="EF-hand" evidence="8">
    <location>
        <begin position="148"/>
        <end position="183"/>
    </location>
</feature>